<comment type="caution">
    <text evidence="1">The sequence shown here is derived from an EMBL/GenBank/DDBJ whole genome shotgun (WGS) entry which is preliminary data.</text>
</comment>
<name>A0A9K3M5B6_9STRA</name>
<sequence>MLNPIVFSKSANLRPQRWLVGGLATILFLVSAENVWIQMQRKWPRNAITDIGTKQQEQAMHNTNITSVAEKGNEPSILVTKKACSKNDIFYSYFKSPDRTIHNSFVSDLWHVVDNDSKSIVDNHNLPPHKYILIIGDSLDRIMMEHACAAANGVTQKVEPDQPLSRPNVCRTVTWTAGYLNIFGMHRQCQPDTIRTVDPQQFTNATTAGRIQAILPRVLDLMDLTSKELNVFVQVGSNLWDLSTGCNNRIGISTEYREEYRQGMGEVYGAIHRTIDEFVMKDATTPPPNIHVMWRLAAPVSLKYSRAMEKTGSGRIRANQKQLNEILQDTASNDRNQLDHDMVDWWDIVMTHKKSEQFLNKELNQDGRHYSECPSLVFFNALLEKIHDIWGGA</sequence>
<protein>
    <submittedName>
        <fullName evidence="1">Uncharacterized protein</fullName>
    </submittedName>
</protein>
<dbReference type="EMBL" id="JAGRRH010000002">
    <property type="protein sequence ID" value="KAG7373386.1"/>
    <property type="molecule type" value="Genomic_DNA"/>
</dbReference>
<evidence type="ECO:0000313" key="2">
    <source>
        <dbReference type="Proteomes" id="UP000693970"/>
    </source>
</evidence>
<accession>A0A9K3M5B6</accession>
<reference evidence="1" key="2">
    <citation type="submission" date="2021-04" db="EMBL/GenBank/DDBJ databases">
        <authorList>
            <person name="Podell S."/>
        </authorList>
    </citation>
    <scope>NUCLEOTIDE SEQUENCE</scope>
    <source>
        <strain evidence="1">Hildebrandi</strain>
    </source>
</reference>
<dbReference type="Proteomes" id="UP000693970">
    <property type="component" value="Unassembled WGS sequence"/>
</dbReference>
<evidence type="ECO:0000313" key="1">
    <source>
        <dbReference type="EMBL" id="KAG7373386.1"/>
    </source>
</evidence>
<proteinExistence type="predicted"/>
<keyword evidence="2" id="KW-1185">Reference proteome</keyword>
<organism evidence="1 2">
    <name type="scientific">Nitzschia inconspicua</name>
    <dbReference type="NCBI Taxonomy" id="303405"/>
    <lineage>
        <taxon>Eukaryota</taxon>
        <taxon>Sar</taxon>
        <taxon>Stramenopiles</taxon>
        <taxon>Ochrophyta</taxon>
        <taxon>Bacillariophyta</taxon>
        <taxon>Bacillariophyceae</taxon>
        <taxon>Bacillariophycidae</taxon>
        <taxon>Bacillariales</taxon>
        <taxon>Bacillariaceae</taxon>
        <taxon>Nitzschia</taxon>
    </lineage>
</organism>
<dbReference type="AlphaFoldDB" id="A0A9K3M5B6"/>
<gene>
    <name evidence="1" type="ORF">IV203_034110</name>
</gene>
<reference evidence="1" key="1">
    <citation type="journal article" date="2021" name="Sci. Rep.">
        <title>Diploid genomic architecture of Nitzschia inconspicua, an elite biomass production diatom.</title>
        <authorList>
            <person name="Oliver A."/>
            <person name="Podell S."/>
            <person name="Pinowska A."/>
            <person name="Traller J.C."/>
            <person name="Smith S.R."/>
            <person name="McClure R."/>
            <person name="Beliaev A."/>
            <person name="Bohutskyi P."/>
            <person name="Hill E.A."/>
            <person name="Rabines A."/>
            <person name="Zheng H."/>
            <person name="Allen L.Z."/>
            <person name="Kuo A."/>
            <person name="Grigoriev I.V."/>
            <person name="Allen A.E."/>
            <person name="Hazlebeck D."/>
            <person name="Allen E.E."/>
        </authorList>
    </citation>
    <scope>NUCLEOTIDE SEQUENCE</scope>
    <source>
        <strain evidence="1">Hildebrandi</strain>
    </source>
</reference>